<evidence type="ECO:0000313" key="3">
    <source>
        <dbReference type="Proteomes" id="UP000194137"/>
    </source>
</evidence>
<dbReference type="Proteomes" id="UP000194137">
    <property type="component" value="Chromosome"/>
</dbReference>
<dbReference type="OrthoDB" id="7961117at2"/>
<proteinExistence type="predicted"/>
<dbReference type="EMBL" id="CP021112">
    <property type="protein sequence ID" value="ARP99755.1"/>
    <property type="molecule type" value="Genomic_DNA"/>
</dbReference>
<dbReference type="Pfam" id="PF05257">
    <property type="entry name" value="CHAP"/>
    <property type="match status" value="1"/>
</dbReference>
<dbReference type="Gene3D" id="3.90.1720.10">
    <property type="entry name" value="endopeptidase domain like (from Nostoc punctiforme)"/>
    <property type="match status" value="1"/>
</dbReference>
<evidence type="ECO:0000313" key="2">
    <source>
        <dbReference type="EMBL" id="ARP99755.1"/>
    </source>
</evidence>
<keyword evidence="3" id="KW-1185">Reference proteome</keyword>
<feature type="compositionally biased region" description="Basic residues" evidence="1">
    <location>
        <begin position="75"/>
        <end position="91"/>
    </location>
</feature>
<accession>A0A1W6ZR51</accession>
<dbReference type="STRING" id="1235591.CAK95_12150"/>
<dbReference type="KEGG" id="psin:CAK95_12150"/>
<dbReference type="InterPro" id="IPR007921">
    <property type="entry name" value="CHAP_dom"/>
</dbReference>
<dbReference type="NCBIfam" id="TIGR02594">
    <property type="entry name" value="TIGR02594 family protein"/>
    <property type="match status" value="1"/>
</dbReference>
<name>A0A1W6ZR51_9HYPH</name>
<organism evidence="2 3">
    <name type="scientific">Pseudorhodoplanes sinuspersici</name>
    <dbReference type="NCBI Taxonomy" id="1235591"/>
    <lineage>
        <taxon>Bacteria</taxon>
        <taxon>Pseudomonadati</taxon>
        <taxon>Pseudomonadota</taxon>
        <taxon>Alphaproteobacteria</taxon>
        <taxon>Hyphomicrobiales</taxon>
        <taxon>Pseudorhodoplanes</taxon>
    </lineage>
</organism>
<gene>
    <name evidence="2" type="ORF">CAK95_12150</name>
</gene>
<feature type="region of interest" description="Disordered" evidence="1">
    <location>
        <begin position="70"/>
        <end position="91"/>
    </location>
</feature>
<sequence length="233" mass="24922">MTFLSNKKKSKTFAVTAAIATAVILTAFHSPAEARRYKHKTVRHSAAAVAPVTPFGFNFGVASTSAHRAAPRTAHAPRGRYAHRARHTTRYASRRGQRIVRRVAPAAASSSFAPSAGFGSSNLVAQARRYIGTNPTGMGALWCARFMNMVLERAGHRGTGSNMASSFASYGRRISGPQVGAIAVMSRGKRGGHVGIVSGIDASGNPIIISGNYNRRVAEAKYSRNRIYAYVMP</sequence>
<reference evidence="2 3" key="1">
    <citation type="submission" date="2017-05" db="EMBL/GenBank/DDBJ databases">
        <title>Full genome sequence of Pseudorhodoplanes sinuspersici.</title>
        <authorList>
            <person name="Dastgheib S.M.M."/>
            <person name="Shavandi M."/>
            <person name="Tirandaz H."/>
        </authorList>
    </citation>
    <scope>NUCLEOTIDE SEQUENCE [LARGE SCALE GENOMIC DNA]</scope>
    <source>
        <strain evidence="2 3">RIPI110</strain>
    </source>
</reference>
<dbReference type="AlphaFoldDB" id="A0A1W6ZR51"/>
<dbReference type="RefSeq" id="WP_120265402.1">
    <property type="nucleotide sequence ID" value="NZ_CP021112.1"/>
</dbReference>
<dbReference type="SUPFAM" id="SSF54001">
    <property type="entry name" value="Cysteine proteinases"/>
    <property type="match status" value="1"/>
</dbReference>
<dbReference type="InterPro" id="IPR013423">
    <property type="entry name" value="CHP02594"/>
</dbReference>
<evidence type="ECO:0000256" key="1">
    <source>
        <dbReference type="SAM" id="MobiDB-lite"/>
    </source>
</evidence>
<dbReference type="InterPro" id="IPR038765">
    <property type="entry name" value="Papain-like_cys_pep_sf"/>
</dbReference>
<protein>
    <submittedName>
        <fullName evidence="2">Uncharacterized protein</fullName>
    </submittedName>
</protein>
<dbReference type="PROSITE" id="PS50911">
    <property type="entry name" value="CHAP"/>
    <property type="match status" value="1"/>
</dbReference>